<dbReference type="PANTHER" id="PTHR12299:SF29">
    <property type="entry name" value="SERPINE1 MRNA-BINDING PROTEIN 1"/>
    <property type="match status" value="1"/>
</dbReference>
<feature type="domain" description="Intracellular hyaluronan-binding protein 4 N-terminal" evidence="2">
    <location>
        <begin position="48"/>
        <end position="182"/>
    </location>
</feature>
<accession>A0AB34HBB4</accession>
<feature type="compositionally biased region" description="Basic and acidic residues" evidence="1">
    <location>
        <begin position="113"/>
        <end position="123"/>
    </location>
</feature>
<evidence type="ECO:0000259" key="2">
    <source>
        <dbReference type="Pfam" id="PF16174"/>
    </source>
</evidence>
<feature type="compositionally biased region" description="Basic and acidic residues" evidence="1">
    <location>
        <begin position="132"/>
        <end position="157"/>
    </location>
</feature>
<feature type="region of interest" description="Disordered" evidence="1">
    <location>
        <begin position="74"/>
        <end position="190"/>
    </location>
</feature>
<sequence>MAPEEKTAPLSRPGHLVGRAEAGALGSARPAAIRGGTRRRATIVPGHLQEGFGCVVTNRFDQLFDDESDPFEVLKAAENKKKEAGGGGVGGPGAKSSAQAAAQTNSNVAGKQLRKESQKDRKNPLPPSVGVVDKKEETQQLVALKKEGIRRVGRRPDQQLQGEGKIIDRRPERRPPRERRLEKPLEEKGE</sequence>
<dbReference type="GO" id="GO:0005634">
    <property type="term" value="C:nucleus"/>
    <property type="evidence" value="ECO:0007669"/>
    <property type="project" value="TreeGrafter"/>
</dbReference>
<evidence type="ECO:0000313" key="4">
    <source>
        <dbReference type="Proteomes" id="UP001159641"/>
    </source>
</evidence>
<keyword evidence="4" id="KW-1185">Reference proteome</keyword>
<gene>
    <name evidence="3" type="ORF">J1605_005022</name>
</gene>
<organism evidence="3 4">
    <name type="scientific">Eschrichtius robustus</name>
    <name type="common">California gray whale</name>
    <name type="synonym">Eschrichtius gibbosus</name>
    <dbReference type="NCBI Taxonomy" id="9764"/>
    <lineage>
        <taxon>Eukaryota</taxon>
        <taxon>Metazoa</taxon>
        <taxon>Chordata</taxon>
        <taxon>Craniata</taxon>
        <taxon>Vertebrata</taxon>
        <taxon>Euteleostomi</taxon>
        <taxon>Mammalia</taxon>
        <taxon>Eutheria</taxon>
        <taxon>Laurasiatheria</taxon>
        <taxon>Artiodactyla</taxon>
        <taxon>Whippomorpha</taxon>
        <taxon>Cetacea</taxon>
        <taxon>Mysticeti</taxon>
        <taxon>Eschrichtiidae</taxon>
        <taxon>Eschrichtius</taxon>
    </lineage>
</organism>
<dbReference type="GO" id="GO:0005737">
    <property type="term" value="C:cytoplasm"/>
    <property type="evidence" value="ECO:0007669"/>
    <property type="project" value="TreeGrafter"/>
</dbReference>
<feature type="compositionally biased region" description="Basic and acidic residues" evidence="1">
    <location>
        <begin position="75"/>
        <end position="84"/>
    </location>
</feature>
<proteinExistence type="predicted"/>
<evidence type="ECO:0000256" key="1">
    <source>
        <dbReference type="SAM" id="MobiDB-lite"/>
    </source>
</evidence>
<reference evidence="3 4" key="1">
    <citation type="submission" date="2022-11" db="EMBL/GenBank/DDBJ databases">
        <title>Whole genome sequence of Eschrichtius robustus ER-17-0199.</title>
        <authorList>
            <person name="Bruniche-Olsen A."/>
            <person name="Black A.N."/>
            <person name="Fields C.J."/>
            <person name="Walden K."/>
            <person name="Dewoody J.A."/>
        </authorList>
    </citation>
    <scope>NUCLEOTIDE SEQUENCE [LARGE SCALE GENOMIC DNA]</scope>
    <source>
        <strain evidence="3">ER-17-0199</strain>
        <tissue evidence="3">Blubber</tissue>
    </source>
</reference>
<comment type="caution">
    <text evidence="3">The sequence shown here is derived from an EMBL/GenBank/DDBJ whole genome shotgun (WGS) entry which is preliminary data.</text>
</comment>
<feature type="region of interest" description="Disordered" evidence="1">
    <location>
        <begin position="1"/>
        <end position="38"/>
    </location>
</feature>
<dbReference type="InterPro" id="IPR032381">
    <property type="entry name" value="IHABP4_N"/>
</dbReference>
<dbReference type="AlphaFoldDB" id="A0AB34HBB4"/>
<protein>
    <recommendedName>
        <fullName evidence="2">Intracellular hyaluronan-binding protein 4 N-terminal domain-containing protein</fullName>
    </recommendedName>
</protein>
<name>A0AB34HBB4_ESCRO</name>
<feature type="compositionally biased region" description="Basic and acidic residues" evidence="1">
    <location>
        <begin position="165"/>
        <end position="190"/>
    </location>
</feature>
<dbReference type="EMBL" id="JAIQCJ010001543">
    <property type="protein sequence ID" value="KAJ8789046.1"/>
    <property type="molecule type" value="Genomic_DNA"/>
</dbReference>
<dbReference type="GO" id="GO:0003730">
    <property type="term" value="F:mRNA 3'-UTR binding"/>
    <property type="evidence" value="ECO:0007669"/>
    <property type="project" value="TreeGrafter"/>
</dbReference>
<dbReference type="Proteomes" id="UP001159641">
    <property type="component" value="Unassembled WGS sequence"/>
</dbReference>
<dbReference type="InterPro" id="IPR039764">
    <property type="entry name" value="HABP4/SERBP1-like"/>
</dbReference>
<feature type="compositionally biased region" description="Low complexity" evidence="1">
    <location>
        <begin position="94"/>
        <end position="103"/>
    </location>
</feature>
<evidence type="ECO:0000313" key="3">
    <source>
        <dbReference type="EMBL" id="KAJ8789046.1"/>
    </source>
</evidence>
<dbReference type="Pfam" id="PF16174">
    <property type="entry name" value="IHABP4_N"/>
    <property type="match status" value="1"/>
</dbReference>
<dbReference type="PANTHER" id="PTHR12299">
    <property type="entry name" value="HYALURONIC ACID-BINDING PROTEIN 4"/>
    <property type="match status" value="1"/>
</dbReference>